<evidence type="ECO:0000313" key="8">
    <source>
        <dbReference type="EMBL" id="PMC59107.1"/>
    </source>
</evidence>
<dbReference type="OrthoDB" id="9783139at2"/>
<dbReference type="InterPro" id="IPR036390">
    <property type="entry name" value="WH_DNA-bd_sf"/>
</dbReference>
<proteinExistence type="inferred from homology"/>
<feature type="domain" description="Heat-inducible transcription repressor HrcA C-terminal" evidence="6">
    <location>
        <begin position="114"/>
        <end position="332"/>
    </location>
</feature>
<evidence type="ECO:0000256" key="5">
    <source>
        <dbReference type="HAMAP-Rule" id="MF_00081"/>
    </source>
</evidence>
<dbReference type="PANTHER" id="PTHR34824">
    <property type="entry name" value="HEAT-INDUCIBLE TRANSCRIPTION REPRESSOR HRCA"/>
    <property type="match status" value="1"/>
</dbReference>
<dbReference type="InterPro" id="IPR029016">
    <property type="entry name" value="GAF-like_dom_sf"/>
</dbReference>
<evidence type="ECO:0000256" key="3">
    <source>
        <dbReference type="ARBA" id="ARBA00023016"/>
    </source>
</evidence>
<organism evidence="8 9">
    <name type="scientific">Dolosicoccus paucivorans</name>
    <dbReference type="NCBI Taxonomy" id="84521"/>
    <lineage>
        <taxon>Bacteria</taxon>
        <taxon>Bacillati</taxon>
        <taxon>Bacillota</taxon>
        <taxon>Bacilli</taxon>
        <taxon>Lactobacillales</taxon>
        <taxon>Aerococcaceae</taxon>
        <taxon>Dolosicoccus</taxon>
    </lineage>
</organism>
<comment type="function">
    <text evidence="5">Negative regulator of class I heat shock genes (grpE-dnaK-dnaJ and groELS operons). Prevents heat-shock induction of these operons.</text>
</comment>
<dbReference type="GO" id="GO:0003700">
    <property type="term" value="F:DNA-binding transcription factor activity"/>
    <property type="evidence" value="ECO:0007669"/>
    <property type="project" value="InterPro"/>
</dbReference>
<dbReference type="InterPro" id="IPR021153">
    <property type="entry name" value="HrcA_C"/>
</dbReference>
<feature type="domain" description="HTH deoR-type" evidence="7">
    <location>
        <begin position="34"/>
        <end position="59"/>
    </location>
</feature>
<dbReference type="PIRSF" id="PIRSF005485">
    <property type="entry name" value="HrcA"/>
    <property type="match status" value="1"/>
</dbReference>
<evidence type="ECO:0000256" key="2">
    <source>
        <dbReference type="ARBA" id="ARBA00023015"/>
    </source>
</evidence>
<dbReference type="SUPFAM" id="SSF55781">
    <property type="entry name" value="GAF domain-like"/>
    <property type="match status" value="1"/>
</dbReference>
<keyword evidence="3 5" id="KW-0346">Stress response</keyword>
<dbReference type="Gene3D" id="3.30.390.60">
    <property type="entry name" value="Heat-inducible transcription repressor hrca homolog, domain 3"/>
    <property type="match status" value="1"/>
</dbReference>
<keyword evidence="9" id="KW-1185">Reference proteome</keyword>
<name>A0A2N6SPW5_9LACT</name>
<dbReference type="Gene3D" id="3.30.450.40">
    <property type="match status" value="1"/>
</dbReference>
<comment type="similarity">
    <text evidence="5">Belongs to the HrcA family.</text>
</comment>
<dbReference type="GO" id="GO:0045892">
    <property type="term" value="P:negative regulation of DNA-templated transcription"/>
    <property type="evidence" value="ECO:0007669"/>
    <property type="project" value="UniProtKB-UniRule"/>
</dbReference>
<accession>A0A2N6SPW5</accession>
<dbReference type="NCBIfam" id="TIGR00331">
    <property type="entry name" value="hrcA"/>
    <property type="match status" value="1"/>
</dbReference>
<dbReference type="Proteomes" id="UP000235682">
    <property type="component" value="Unassembled WGS sequence"/>
</dbReference>
<keyword evidence="4 5" id="KW-0804">Transcription</keyword>
<dbReference type="InterPro" id="IPR002571">
    <property type="entry name" value="HrcA"/>
</dbReference>
<dbReference type="STRING" id="84521.SAMN04487994_100366"/>
<sequence length="345" mass="39292">MLTPRQQQILSLIVQLYGEQKEPVGSNTLLRHSVLTVSPATIRNDMKALEHEGLLIKAHTSSGRIPSKAGYHYYVNQLIPNYEQLEIINSFDESQINGMIQELLSKKHLDPVQLAQTAADILVSMTGYTAFVHDNTDMMVTIKEFRFVYLNDAQIIGVLLTDQGHVVNHLFDLDERLTTDQVKQMSQLLHDELKGLSLDEAKRRMKITIPLLMQRHFGKQFDFLPLITSALNQAKGQRYLVVGKYNLLDSSVIRDNKLSLKDLLNFIDESQEMDQLLAKPQRGSVEVIFGYDFGVEHLNKLSLIKGTYTDSQQNTMTIGLLGPHHMSYHRIIYLMNQLVTQLSKS</sequence>
<dbReference type="Gene3D" id="1.10.10.10">
    <property type="entry name" value="Winged helix-like DNA-binding domain superfamily/Winged helix DNA-binding domain"/>
    <property type="match status" value="1"/>
</dbReference>
<evidence type="ECO:0000259" key="7">
    <source>
        <dbReference type="Pfam" id="PF08220"/>
    </source>
</evidence>
<reference evidence="8 9" key="1">
    <citation type="submission" date="2017-09" db="EMBL/GenBank/DDBJ databases">
        <title>Bacterial strain isolated from the female urinary microbiota.</title>
        <authorList>
            <person name="Thomas-White K."/>
            <person name="Kumar N."/>
            <person name="Forster S."/>
            <person name="Putonti C."/>
            <person name="Lawley T."/>
            <person name="Wolfe A.J."/>
        </authorList>
    </citation>
    <scope>NUCLEOTIDE SEQUENCE [LARGE SCALE GENOMIC DNA]</scope>
    <source>
        <strain evidence="8 9">UMB0852</strain>
    </source>
</reference>
<comment type="caution">
    <text evidence="8">The sequence shown here is derived from an EMBL/GenBank/DDBJ whole genome shotgun (WGS) entry which is preliminary data.</text>
</comment>
<dbReference type="InterPro" id="IPR023120">
    <property type="entry name" value="WHTH_transcript_rep_HrcA_IDD"/>
</dbReference>
<dbReference type="GO" id="GO:0003677">
    <property type="term" value="F:DNA binding"/>
    <property type="evidence" value="ECO:0007669"/>
    <property type="project" value="InterPro"/>
</dbReference>
<protein>
    <recommendedName>
        <fullName evidence="5">Heat-inducible transcription repressor HrcA</fullName>
    </recommendedName>
</protein>
<dbReference type="PANTHER" id="PTHR34824:SF1">
    <property type="entry name" value="HEAT-INDUCIBLE TRANSCRIPTION REPRESSOR HRCA"/>
    <property type="match status" value="1"/>
</dbReference>
<dbReference type="InterPro" id="IPR001034">
    <property type="entry name" value="DeoR_HTH"/>
</dbReference>
<dbReference type="Pfam" id="PF01628">
    <property type="entry name" value="HrcA"/>
    <property type="match status" value="1"/>
</dbReference>
<evidence type="ECO:0000313" key="9">
    <source>
        <dbReference type="Proteomes" id="UP000235682"/>
    </source>
</evidence>
<dbReference type="AlphaFoldDB" id="A0A2N6SPW5"/>
<gene>
    <name evidence="5 8" type="primary">hrcA</name>
    <name evidence="8" type="ORF">CJ205_01170</name>
</gene>
<dbReference type="RefSeq" id="WP_102227798.1">
    <property type="nucleotide sequence ID" value="NZ_PNFY01000019.1"/>
</dbReference>
<dbReference type="Pfam" id="PF08220">
    <property type="entry name" value="HTH_DeoR"/>
    <property type="match status" value="1"/>
</dbReference>
<keyword evidence="2 5" id="KW-0805">Transcription regulation</keyword>
<dbReference type="EMBL" id="PNHE01000002">
    <property type="protein sequence ID" value="PMC59107.1"/>
    <property type="molecule type" value="Genomic_DNA"/>
</dbReference>
<evidence type="ECO:0000256" key="4">
    <source>
        <dbReference type="ARBA" id="ARBA00023163"/>
    </source>
</evidence>
<keyword evidence="1 5" id="KW-0678">Repressor</keyword>
<dbReference type="InterPro" id="IPR036388">
    <property type="entry name" value="WH-like_DNA-bd_sf"/>
</dbReference>
<dbReference type="SUPFAM" id="SSF46785">
    <property type="entry name" value="Winged helix' DNA-binding domain"/>
    <property type="match status" value="1"/>
</dbReference>
<dbReference type="HAMAP" id="MF_00081">
    <property type="entry name" value="HrcA"/>
    <property type="match status" value="1"/>
</dbReference>
<evidence type="ECO:0000259" key="6">
    <source>
        <dbReference type="Pfam" id="PF01628"/>
    </source>
</evidence>
<evidence type="ECO:0000256" key="1">
    <source>
        <dbReference type="ARBA" id="ARBA00022491"/>
    </source>
</evidence>